<dbReference type="AlphaFoldDB" id="A0A0V1G8E8"/>
<accession>A0A0V1G8E8</accession>
<reference evidence="1 2" key="1">
    <citation type="submission" date="2015-01" db="EMBL/GenBank/DDBJ databases">
        <title>Evolution of Trichinella species and genotypes.</title>
        <authorList>
            <person name="Korhonen P.K."/>
            <person name="Edoardo P."/>
            <person name="Giuseppe L.R."/>
            <person name="Gasser R.B."/>
        </authorList>
    </citation>
    <scope>NUCLEOTIDE SEQUENCE [LARGE SCALE GENOMIC DNA]</scope>
    <source>
        <strain evidence="1">ISS1029</strain>
    </source>
</reference>
<name>A0A0V1G8E8_9BILA</name>
<gene>
    <name evidence="1" type="ORF">T11_1642</name>
</gene>
<dbReference type="Proteomes" id="UP000055024">
    <property type="component" value="Unassembled WGS sequence"/>
</dbReference>
<dbReference type="EMBL" id="JYDP01004834">
    <property type="protein sequence ID" value="KRY94566.1"/>
    <property type="molecule type" value="Genomic_DNA"/>
</dbReference>
<comment type="caution">
    <text evidence="1">The sequence shown here is derived from an EMBL/GenBank/DDBJ whole genome shotgun (WGS) entry which is preliminary data.</text>
</comment>
<protein>
    <submittedName>
        <fullName evidence="1">Uncharacterized protein</fullName>
    </submittedName>
</protein>
<evidence type="ECO:0000313" key="2">
    <source>
        <dbReference type="Proteomes" id="UP000055024"/>
    </source>
</evidence>
<organism evidence="1 2">
    <name type="scientific">Trichinella zimbabwensis</name>
    <dbReference type="NCBI Taxonomy" id="268475"/>
    <lineage>
        <taxon>Eukaryota</taxon>
        <taxon>Metazoa</taxon>
        <taxon>Ecdysozoa</taxon>
        <taxon>Nematoda</taxon>
        <taxon>Enoplea</taxon>
        <taxon>Dorylaimia</taxon>
        <taxon>Trichinellida</taxon>
        <taxon>Trichinellidae</taxon>
        <taxon>Trichinella</taxon>
    </lineage>
</organism>
<keyword evidence="2" id="KW-1185">Reference proteome</keyword>
<proteinExistence type="predicted"/>
<sequence length="62" mass="7207">MPCLHIQGTYFRYDLKIIRITRERKALNANAGPKENEFGSFEFDFKSLLQKEVNAKRSSKGN</sequence>
<dbReference type="OrthoDB" id="5925908at2759"/>
<evidence type="ECO:0000313" key="1">
    <source>
        <dbReference type="EMBL" id="KRY94566.1"/>
    </source>
</evidence>